<dbReference type="RefSeq" id="WP_044884224.1">
    <property type="nucleotide sequence ID" value="NZ_JYFN01000008.1"/>
</dbReference>
<dbReference type="PATRIC" id="fig|1502723.3.peg.6074"/>
<accession>A0A0D8BIY8</accession>
<evidence type="ECO:0000313" key="5">
    <source>
        <dbReference type="EMBL" id="KJE24111.1"/>
    </source>
</evidence>
<protein>
    <submittedName>
        <fullName evidence="5">Putative hydrolase or acyltransferase of alpha/beta superfamily</fullName>
    </submittedName>
</protein>
<dbReference type="AlphaFoldDB" id="A0A0D8BIY8"/>
<evidence type="ECO:0000259" key="4">
    <source>
        <dbReference type="Pfam" id="PF12697"/>
    </source>
</evidence>
<keyword evidence="5" id="KW-0808">Transferase</keyword>
<keyword evidence="1" id="KW-0560">Oxidoreductase</keyword>
<feature type="domain" description="AB hydrolase-1" evidence="4">
    <location>
        <begin position="86"/>
        <end position="344"/>
    </location>
</feature>
<reference evidence="5 6" key="2">
    <citation type="journal article" date="2016" name="Genome Announc.">
        <title>Permanent Draft Genome Sequences for Two Variants of Frankia sp. Strain CpI1, the First Frankia Strain Isolated from Root Nodules of Comptonia peregrina.</title>
        <authorList>
            <person name="Oshone R."/>
            <person name="Hurst S.G.IV."/>
            <person name="Abebe-Akele F."/>
            <person name="Simpson S."/>
            <person name="Morris K."/>
            <person name="Thomas W.K."/>
            <person name="Tisa L.S."/>
        </authorList>
    </citation>
    <scope>NUCLEOTIDE SEQUENCE [LARGE SCALE GENOMIC DNA]</scope>
    <source>
        <strain evidence="6">CpI1-S</strain>
    </source>
</reference>
<organism evidence="5 6">
    <name type="scientific">Frankia torreyi</name>
    <dbReference type="NCBI Taxonomy" id="1856"/>
    <lineage>
        <taxon>Bacteria</taxon>
        <taxon>Bacillati</taxon>
        <taxon>Actinomycetota</taxon>
        <taxon>Actinomycetes</taxon>
        <taxon>Frankiales</taxon>
        <taxon>Frankiaceae</taxon>
        <taxon>Frankia</taxon>
    </lineage>
</organism>
<keyword evidence="6" id="KW-1185">Reference proteome</keyword>
<evidence type="ECO:0000256" key="2">
    <source>
        <dbReference type="SAM" id="MobiDB-lite"/>
    </source>
</evidence>
<feature type="compositionally biased region" description="Basic and acidic residues" evidence="2">
    <location>
        <begin position="386"/>
        <end position="397"/>
    </location>
</feature>
<dbReference type="Proteomes" id="UP000032545">
    <property type="component" value="Unassembled WGS sequence"/>
</dbReference>
<keyword evidence="3" id="KW-1133">Transmembrane helix</keyword>
<evidence type="ECO:0000313" key="6">
    <source>
        <dbReference type="Proteomes" id="UP000032545"/>
    </source>
</evidence>
<dbReference type="InterPro" id="IPR050471">
    <property type="entry name" value="AB_hydrolase"/>
</dbReference>
<dbReference type="PRINTS" id="PR00412">
    <property type="entry name" value="EPOXHYDRLASE"/>
</dbReference>
<evidence type="ECO:0000256" key="1">
    <source>
        <dbReference type="ARBA" id="ARBA00022559"/>
    </source>
</evidence>
<keyword evidence="3" id="KW-0812">Transmembrane</keyword>
<dbReference type="GO" id="GO:0016787">
    <property type="term" value="F:hydrolase activity"/>
    <property type="evidence" value="ECO:0007669"/>
    <property type="project" value="UniProtKB-KW"/>
</dbReference>
<comment type="caution">
    <text evidence="5">The sequence shown here is derived from an EMBL/GenBank/DDBJ whole genome shotgun (WGS) entry which is preliminary data.</text>
</comment>
<name>A0A0D8BIY8_9ACTN</name>
<dbReference type="InterPro" id="IPR029058">
    <property type="entry name" value="AB_hydrolase_fold"/>
</dbReference>
<dbReference type="Gene3D" id="3.40.50.1820">
    <property type="entry name" value="alpha/beta hydrolase"/>
    <property type="match status" value="1"/>
</dbReference>
<feature type="transmembrane region" description="Helical" evidence="3">
    <location>
        <begin position="12"/>
        <end position="34"/>
    </location>
</feature>
<dbReference type="GO" id="GO:0004601">
    <property type="term" value="F:peroxidase activity"/>
    <property type="evidence" value="ECO:0007669"/>
    <property type="project" value="UniProtKB-KW"/>
</dbReference>
<keyword evidence="5" id="KW-0012">Acyltransferase</keyword>
<dbReference type="Pfam" id="PF12697">
    <property type="entry name" value="Abhydrolase_6"/>
    <property type="match status" value="1"/>
</dbReference>
<keyword evidence="1" id="KW-0575">Peroxidase</keyword>
<dbReference type="InterPro" id="IPR000073">
    <property type="entry name" value="AB_hydrolase_1"/>
</dbReference>
<feature type="compositionally biased region" description="Low complexity" evidence="2">
    <location>
        <begin position="372"/>
        <end position="385"/>
    </location>
</feature>
<proteinExistence type="predicted"/>
<dbReference type="EMBL" id="JYFN01000008">
    <property type="protein sequence ID" value="KJE24111.1"/>
    <property type="molecule type" value="Genomic_DNA"/>
</dbReference>
<dbReference type="SUPFAM" id="SSF53474">
    <property type="entry name" value="alpha/beta-Hydrolases"/>
    <property type="match status" value="1"/>
</dbReference>
<sequence precursor="true">MVRTVSPFAGSRAARAATGSVGVVGAAVAAGLVAQRRAIHRRRNRPDAPPEPELRPIGGRVATVIAADGVPLHVEETGPPDAPLTLVFVHGFCVSAECWTLQHRALADLGRMVFFDQRAHGRSGPSEVGSCTIDVLADDLYQVIRDRVPSGPIILVGHSMGGMAVLGLADAHPELFGDQIIGVALLSTSASELAQVTLGLPALATAVVRRVLPGIAVGMRHTSGLLERVRGRGSDLSWEVTRRIGFGATDLPPVVVTFLETMVSDTSVAVIAAFLPTLLDNDRLAAAARLAGIPTVLVVGDADLITPVAHSRTIAEILPDAELVVEEDAGHAIMLERPEAVNAAIRRLVQRSLAEVSLPLPRSRTGLPPAPVGAAADGAPSAERAAVADRDAGGTAA</sequence>
<feature type="region of interest" description="Disordered" evidence="2">
    <location>
        <begin position="364"/>
        <end position="397"/>
    </location>
</feature>
<dbReference type="PANTHER" id="PTHR43433:SF5">
    <property type="entry name" value="AB HYDROLASE-1 DOMAIN-CONTAINING PROTEIN"/>
    <property type="match status" value="1"/>
</dbReference>
<keyword evidence="3" id="KW-0472">Membrane</keyword>
<evidence type="ECO:0000256" key="3">
    <source>
        <dbReference type="SAM" id="Phobius"/>
    </source>
</evidence>
<dbReference type="GO" id="GO:0016746">
    <property type="term" value="F:acyltransferase activity"/>
    <property type="evidence" value="ECO:0007669"/>
    <property type="project" value="UniProtKB-KW"/>
</dbReference>
<dbReference type="InterPro" id="IPR000639">
    <property type="entry name" value="Epox_hydrolase-like"/>
</dbReference>
<keyword evidence="5" id="KW-0378">Hydrolase</keyword>
<reference evidence="6" key="1">
    <citation type="submission" date="2015-02" db="EMBL/GenBank/DDBJ databases">
        <title>Draft Genome of Frankia sp. CpI1-S.</title>
        <authorList>
            <person name="Oshone R.T."/>
            <person name="Ngom M."/>
            <person name="Ghodhbane-Gtari F."/>
            <person name="Gtari M."/>
            <person name="Morris K."/>
            <person name="Thomas K."/>
            <person name="Sen A."/>
            <person name="Tisa L.S."/>
        </authorList>
    </citation>
    <scope>NUCLEOTIDE SEQUENCE [LARGE SCALE GENOMIC DNA]</scope>
    <source>
        <strain evidence="6">CpI1-S</strain>
    </source>
</reference>
<gene>
    <name evidence="5" type="ORF">FF36_01514</name>
</gene>
<dbReference type="PANTHER" id="PTHR43433">
    <property type="entry name" value="HYDROLASE, ALPHA/BETA FOLD FAMILY PROTEIN"/>
    <property type="match status" value="1"/>
</dbReference>